<gene>
    <name evidence="1" type="ORF">CRP01_28870</name>
</gene>
<name>A0A2D0N3L4_FLAN2</name>
<dbReference type="Proteomes" id="UP000223913">
    <property type="component" value="Unassembled WGS sequence"/>
</dbReference>
<dbReference type="NCBIfam" id="TIGR04131">
    <property type="entry name" value="Bac_Flav_CTERM"/>
    <property type="match status" value="1"/>
</dbReference>
<dbReference type="SUPFAM" id="SSF49899">
    <property type="entry name" value="Concanavalin A-like lectins/glucanases"/>
    <property type="match status" value="1"/>
</dbReference>
<dbReference type="OrthoDB" id="1491125at2"/>
<sequence>MSLIRVLSLLICLWLAIPSGYSQFEKVLVLNGCTDYAEIPDHYLGILDDHYFTTIECWILPNCIDGEQAIFSKQWCNGEFGYSLSVNEGKLRWVYSLDGSCNLLSIHETVDKVIPSNEFTHVAIRHLPNSTEMVINGKTISSVQLQGEYGQIKDSAEPLRIGAYREEDGSINRYFSGLIDELRFWSAAHLDTTLQKYMNMPIEGNENGLLLYLDMEEEGKGPGMPLHNHSSLGKEQDGMAVGGTANTPYTSTYADYLKNPVDLGADRAICDGTVTFALDYENYKSVLWSTGVMSNSIEVSSFGTYSVLAERERCRFFSDTVAVGPAEYAYRFADYTICPDGAVVFNNRTYSNEGTYRDTLASVMGCDTIYEFAVSFYPPLTAAVELEACPAGTTRYQGEELAVGDTASFLLTSSRGCDSVVTVTVVPRSTIREELVISACEGVPAVFDGMPLLPGTRTEFAYVTPAGCDSIVGVSVELALPMTGFLGVDRVTCAQSFILSGPGEQTVWNDGTRAQQITIGTSGVYIAEYTDPAGCIHRDSVNVTFADKTVYVPNAFSPNEDGINDCFQPQFSNAVTVENYKLLIYDRYGALVYQTSDPDDCWDGRYRGETIRGVVVWMIRGVRAECEENEVLMGDLAVLP</sequence>
<evidence type="ECO:0008006" key="3">
    <source>
        <dbReference type="Google" id="ProtNLM"/>
    </source>
</evidence>
<dbReference type="RefSeq" id="WP_099153535.1">
    <property type="nucleotide sequence ID" value="NZ_PDUD01000034.1"/>
</dbReference>
<keyword evidence="2" id="KW-1185">Reference proteome</keyword>
<dbReference type="InterPro" id="IPR026341">
    <property type="entry name" value="T9SS_type_B"/>
</dbReference>
<dbReference type="Pfam" id="PF13385">
    <property type="entry name" value="Laminin_G_3"/>
    <property type="match status" value="1"/>
</dbReference>
<dbReference type="Pfam" id="PF13585">
    <property type="entry name" value="CHU_C"/>
    <property type="match status" value="1"/>
</dbReference>
<comment type="caution">
    <text evidence="1">The sequence shown here is derived from an EMBL/GenBank/DDBJ whole genome shotgun (WGS) entry which is preliminary data.</text>
</comment>
<dbReference type="GO" id="GO:0005975">
    <property type="term" value="P:carbohydrate metabolic process"/>
    <property type="evidence" value="ECO:0007669"/>
    <property type="project" value="UniProtKB-ARBA"/>
</dbReference>
<proteinExistence type="predicted"/>
<dbReference type="Gene3D" id="2.60.120.200">
    <property type="match status" value="1"/>
</dbReference>
<organism evidence="1 2">
    <name type="scientific">Flavilitoribacter nigricans (strain ATCC 23147 / DSM 23189 / NBRC 102662 / NCIMB 1420 / SS-2)</name>
    <name type="common">Lewinella nigricans</name>
    <dbReference type="NCBI Taxonomy" id="1122177"/>
    <lineage>
        <taxon>Bacteria</taxon>
        <taxon>Pseudomonadati</taxon>
        <taxon>Bacteroidota</taxon>
        <taxon>Saprospiria</taxon>
        <taxon>Saprospirales</taxon>
        <taxon>Lewinellaceae</taxon>
        <taxon>Flavilitoribacter</taxon>
    </lineage>
</organism>
<reference evidence="1 2" key="1">
    <citation type="submission" date="2017-10" db="EMBL/GenBank/DDBJ databases">
        <title>The draft genome sequence of Lewinella nigricans NBRC 102662.</title>
        <authorList>
            <person name="Wang K."/>
        </authorList>
    </citation>
    <scope>NUCLEOTIDE SEQUENCE [LARGE SCALE GENOMIC DNA]</scope>
    <source>
        <strain evidence="1 2">NBRC 102662</strain>
    </source>
</reference>
<protein>
    <recommendedName>
        <fullName evidence="3">T9SS type B sorting domain-containing protein</fullName>
    </recommendedName>
</protein>
<dbReference type="AlphaFoldDB" id="A0A2D0N3L4"/>
<dbReference type="EMBL" id="PDUD01000034">
    <property type="protein sequence ID" value="PHN03094.1"/>
    <property type="molecule type" value="Genomic_DNA"/>
</dbReference>
<dbReference type="GO" id="GO:0004553">
    <property type="term" value="F:hydrolase activity, hydrolyzing O-glycosyl compounds"/>
    <property type="evidence" value="ECO:0007669"/>
    <property type="project" value="UniProtKB-ARBA"/>
</dbReference>
<dbReference type="InterPro" id="IPR013320">
    <property type="entry name" value="ConA-like_dom_sf"/>
</dbReference>
<evidence type="ECO:0000313" key="1">
    <source>
        <dbReference type="EMBL" id="PHN03094.1"/>
    </source>
</evidence>
<accession>A0A2D0N3L4</accession>
<evidence type="ECO:0000313" key="2">
    <source>
        <dbReference type="Proteomes" id="UP000223913"/>
    </source>
</evidence>